<evidence type="ECO:0000313" key="2">
    <source>
        <dbReference type="EMBL" id="CEO43714.1"/>
    </source>
</evidence>
<feature type="transmembrane region" description="Helical" evidence="1">
    <location>
        <begin position="41"/>
        <end position="61"/>
    </location>
</feature>
<sequence>MNMATFVLIFHLICLVLVIVAGIVALKEFRKPPKSRNQKRIDALLVFVLVIALIAILSSVFTDI</sequence>
<reference evidence="2" key="1">
    <citation type="submission" date="2015-01" db="EMBL/GenBank/DDBJ databases">
        <title>Novel erm(44)-related macrolide-lincosamide-streptogramin B resistance gene in Staphylococcus saprophyticus.</title>
        <authorList>
            <person name="Wendlandt S."/>
            <person name="Hess S."/>
            <person name="Li J."/>
            <person name="Kadlec K."/>
            <person name="Wang Y."/>
            <person name="Fessler A.T."/>
            <person name="Schwarz S."/>
            <person name="Gallert C."/>
        </authorList>
    </citation>
    <scope>NUCLEOTIDE SEQUENCE</scope>
    <source>
        <strain evidence="2">Ab-7</strain>
    </source>
</reference>
<protein>
    <submittedName>
        <fullName evidence="2">Uncharacterized protein</fullName>
    </submittedName>
</protein>
<dbReference type="AlphaFoldDB" id="A0A1L7RUV8"/>
<feature type="transmembrane region" description="Helical" evidence="1">
    <location>
        <begin position="6"/>
        <end position="29"/>
    </location>
</feature>
<dbReference type="EMBL" id="LN795824">
    <property type="protein sequence ID" value="CEO43714.1"/>
    <property type="molecule type" value="Genomic_DNA"/>
</dbReference>
<proteinExistence type="predicted"/>
<evidence type="ECO:0000256" key="1">
    <source>
        <dbReference type="SAM" id="Phobius"/>
    </source>
</evidence>
<accession>A0A1L7RUV8</accession>
<gene>
    <name evidence="2" type="primary">ORF_o12</name>
</gene>
<organism evidence="2">
    <name type="scientific">Staphylococcus saprophyticus</name>
    <dbReference type="NCBI Taxonomy" id="29385"/>
    <lineage>
        <taxon>Bacteria</taxon>
        <taxon>Bacillati</taxon>
        <taxon>Bacillota</taxon>
        <taxon>Bacilli</taxon>
        <taxon>Bacillales</taxon>
        <taxon>Staphylococcaceae</taxon>
        <taxon>Staphylococcus</taxon>
    </lineage>
</organism>
<keyword evidence="1" id="KW-0472">Membrane</keyword>
<keyword evidence="1" id="KW-0812">Transmembrane</keyword>
<name>A0A1L7RUV8_STASA</name>
<keyword evidence="1" id="KW-1133">Transmembrane helix</keyword>